<dbReference type="CDD" id="cd23763">
    <property type="entry name" value="ASKHA_ATPase_ROK"/>
    <property type="match status" value="1"/>
</dbReference>
<protein>
    <submittedName>
        <fullName evidence="2">N-acetyl-D-glucosamine kinase</fullName>
        <ecNumber evidence="2">2.7.1.59</ecNumber>
    </submittedName>
</protein>
<organism evidence="2 3">
    <name type="scientific">Devosia equisanguinis</name>
    <dbReference type="NCBI Taxonomy" id="2490941"/>
    <lineage>
        <taxon>Bacteria</taxon>
        <taxon>Pseudomonadati</taxon>
        <taxon>Pseudomonadota</taxon>
        <taxon>Alphaproteobacteria</taxon>
        <taxon>Hyphomicrobiales</taxon>
        <taxon>Devosiaceae</taxon>
        <taxon>Devosia</taxon>
    </lineage>
</organism>
<dbReference type="EMBL" id="UZWD01000057">
    <property type="protein sequence ID" value="VDS06611.1"/>
    <property type="molecule type" value="Genomic_DNA"/>
</dbReference>
<accession>A0A3S4CGF8</accession>
<keyword evidence="3" id="KW-1185">Reference proteome</keyword>
<comment type="similarity">
    <text evidence="1">Belongs to the ROK (NagC/XylR) family.</text>
</comment>
<dbReference type="Pfam" id="PF00480">
    <property type="entry name" value="ROK"/>
    <property type="match status" value="1"/>
</dbReference>
<dbReference type="Gene3D" id="1.10.10.10">
    <property type="entry name" value="Winged helix-like DNA-binding domain superfamily/Winged helix DNA-binding domain"/>
    <property type="match status" value="1"/>
</dbReference>
<dbReference type="SUPFAM" id="SSF53067">
    <property type="entry name" value="Actin-like ATPase domain"/>
    <property type="match status" value="1"/>
</dbReference>
<dbReference type="EC" id="2.7.1.59" evidence="2"/>
<dbReference type="PANTHER" id="PTHR18964:SF149">
    <property type="entry name" value="BIFUNCTIONAL UDP-N-ACETYLGLUCOSAMINE 2-EPIMERASE_N-ACETYLMANNOSAMINE KINASE"/>
    <property type="match status" value="1"/>
</dbReference>
<dbReference type="InterPro" id="IPR043129">
    <property type="entry name" value="ATPase_NBD"/>
</dbReference>
<evidence type="ECO:0000313" key="3">
    <source>
        <dbReference type="Proteomes" id="UP000268844"/>
    </source>
</evidence>
<evidence type="ECO:0000313" key="2">
    <source>
        <dbReference type="EMBL" id="VDS06611.1"/>
    </source>
</evidence>
<reference evidence="2 3" key="1">
    <citation type="submission" date="2018-12" db="EMBL/GenBank/DDBJ databases">
        <authorList>
            <person name="Criscuolo A."/>
        </authorList>
    </citation>
    <scope>NUCLEOTIDE SEQUENCE [LARGE SCALE GENOMIC DNA]</scope>
    <source>
        <strain evidence="2">ACIP1116281</strain>
    </source>
</reference>
<dbReference type="Proteomes" id="UP000268844">
    <property type="component" value="Unassembled WGS sequence"/>
</dbReference>
<dbReference type="InterPro" id="IPR000600">
    <property type="entry name" value="ROK"/>
</dbReference>
<gene>
    <name evidence="2" type="primary">nagK_4</name>
    <name evidence="2" type="ORF">DEVEQU_03775</name>
</gene>
<proteinExistence type="inferred from homology"/>
<dbReference type="InterPro" id="IPR036388">
    <property type="entry name" value="WH-like_DNA-bd_sf"/>
</dbReference>
<dbReference type="PANTHER" id="PTHR18964">
    <property type="entry name" value="ROK (REPRESSOR, ORF, KINASE) FAMILY"/>
    <property type="match status" value="1"/>
</dbReference>
<dbReference type="AlphaFoldDB" id="A0A3S4CGF8"/>
<keyword evidence="2" id="KW-0808">Transferase</keyword>
<dbReference type="GO" id="GO:0045127">
    <property type="term" value="F:N-acetylglucosamine kinase activity"/>
    <property type="evidence" value="ECO:0007669"/>
    <property type="project" value="UniProtKB-EC"/>
</dbReference>
<sequence length="398" mass="42089">MENQNVAASRPPRRLPLSARKNSQAGYLRLLSEALLVDGPAQRALLAQRVGLSRLAVSELLAELEENGFVEVEGALGGAPGRSERRYSIRSDAALTVGLDIGGTKIAGAVADMRGTILAEINEPTSRGGLADLVDQVCRLIDTLCENAQVPRYRVRALAVGVPAAVHPTHAALSFADNLPGLQEGHFADALRAALDIDVLIDNDVNLALLGELVHSDIERRDNVAFVALGTGIGGALVVNGKLLRGAHGGAGEVGYLPIWTADQHGSIMEDRVGEAGIRRAYVAAGGPTEHSVREIFEAACQGSQVATETLDTTADHVVRAILAIMALIDPDRVVLGGSVGSRIELIERVSRRIAEAWPRDIALERSHSGPRAGLLGALQLSREHMLKALFGAHPDRG</sequence>
<evidence type="ECO:0000256" key="1">
    <source>
        <dbReference type="ARBA" id="ARBA00006479"/>
    </source>
</evidence>
<name>A0A3S4CGF8_9HYPH</name>
<dbReference type="Gene3D" id="3.30.420.40">
    <property type="match status" value="2"/>
</dbReference>
<dbReference type="InterPro" id="IPR036390">
    <property type="entry name" value="WH_DNA-bd_sf"/>
</dbReference>
<dbReference type="SUPFAM" id="SSF46785">
    <property type="entry name" value="Winged helix' DNA-binding domain"/>
    <property type="match status" value="1"/>
</dbReference>
<dbReference type="OrthoDB" id="37575at2"/>
<keyword evidence="2" id="KW-0418">Kinase</keyword>